<evidence type="ECO:0000259" key="3">
    <source>
        <dbReference type="Pfam" id="PF01397"/>
    </source>
</evidence>
<dbReference type="Gene3D" id="1.50.10.130">
    <property type="entry name" value="Terpene synthase, N-terminal domain"/>
    <property type="match status" value="1"/>
</dbReference>
<dbReference type="InterPro" id="IPR001906">
    <property type="entry name" value="Terpene_synth_N"/>
</dbReference>
<evidence type="ECO:0000313" key="4">
    <source>
        <dbReference type="EMBL" id="EEF31472.1"/>
    </source>
</evidence>
<dbReference type="InParanoid" id="B9SY54"/>
<proteinExistence type="predicted"/>
<dbReference type="AlphaFoldDB" id="B9SY54"/>
<dbReference type="Gene3D" id="1.10.600.10">
    <property type="entry name" value="Farnesyl Diphosphate Synthase"/>
    <property type="match status" value="1"/>
</dbReference>
<evidence type="ECO:0000256" key="1">
    <source>
        <dbReference type="ARBA" id="ARBA00001946"/>
    </source>
</evidence>
<gene>
    <name evidence="4" type="ORF">RCOM_0987810</name>
</gene>
<organism evidence="4 5">
    <name type="scientific">Ricinus communis</name>
    <name type="common">Castor bean</name>
    <dbReference type="NCBI Taxonomy" id="3988"/>
    <lineage>
        <taxon>Eukaryota</taxon>
        <taxon>Viridiplantae</taxon>
        <taxon>Streptophyta</taxon>
        <taxon>Embryophyta</taxon>
        <taxon>Tracheophyta</taxon>
        <taxon>Spermatophyta</taxon>
        <taxon>Magnoliopsida</taxon>
        <taxon>eudicotyledons</taxon>
        <taxon>Gunneridae</taxon>
        <taxon>Pentapetalae</taxon>
        <taxon>rosids</taxon>
        <taxon>fabids</taxon>
        <taxon>Malpighiales</taxon>
        <taxon>Euphorbiaceae</taxon>
        <taxon>Acalyphoideae</taxon>
        <taxon>Acalypheae</taxon>
        <taxon>Ricinus</taxon>
    </lineage>
</organism>
<dbReference type="InterPro" id="IPR008930">
    <property type="entry name" value="Terpenoid_cyclase/PrenylTrfase"/>
</dbReference>
<sequence length="126" mass="14429">MSLQVSAIPTYTSTQNVVSTVKRPSFSYHPAIWGDYFLTSVSHSKQIDDSSEQQFEGLKQEVRRIIADIDKNEPCKKLGLIDAVQRLGVAYHFKSEIEHALKKVYHGYNDDENDLNTAALRFRLLR</sequence>
<dbReference type="InterPro" id="IPR008949">
    <property type="entry name" value="Isoprenoid_synthase_dom_sf"/>
</dbReference>
<dbReference type="GO" id="GO:0016114">
    <property type="term" value="P:terpenoid biosynthetic process"/>
    <property type="evidence" value="ECO:0007669"/>
    <property type="project" value="InterPro"/>
</dbReference>
<dbReference type="EC" id="4.2.3.13" evidence="4"/>
<dbReference type="Proteomes" id="UP000008311">
    <property type="component" value="Unassembled WGS sequence"/>
</dbReference>
<dbReference type="InterPro" id="IPR050148">
    <property type="entry name" value="Terpene_synthase-like"/>
</dbReference>
<dbReference type="PANTHER" id="PTHR31225">
    <property type="entry name" value="OS04G0344100 PROTEIN-RELATED"/>
    <property type="match status" value="1"/>
</dbReference>
<dbReference type="Pfam" id="PF01397">
    <property type="entry name" value="Terpene_synth"/>
    <property type="match status" value="1"/>
</dbReference>
<protein>
    <submittedName>
        <fullName evidence="4">D-cadinene synthase, putative</fullName>
        <ecNumber evidence="4">4.2.3.13</ecNumber>
    </submittedName>
</protein>
<keyword evidence="2 4" id="KW-0456">Lyase</keyword>
<evidence type="ECO:0000256" key="2">
    <source>
        <dbReference type="ARBA" id="ARBA00023239"/>
    </source>
</evidence>
<dbReference type="PANTHER" id="PTHR31225:SF221">
    <property type="entry name" value="(-)-GERMACRENE D SYNTHASE"/>
    <property type="match status" value="1"/>
</dbReference>
<dbReference type="InterPro" id="IPR036965">
    <property type="entry name" value="Terpene_synth_N_sf"/>
</dbReference>
<comment type="cofactor">
    <cofactor evidence="1">
        <name>Mg(2+)</name>
        <dbReference type="ChEBI" id="CHEBI:18420"/>
    </cofactor>
</comment>
<dbReference type="EMBL" id="EQ974241">
    <property type="protein sequence ID" value="EEF31472.1"/>
    <property type="molecule type" value="Genomic_DNA"/>
</dbReference>
<keyword evidence="5" id="KW-1185">Reference proteome</keyword>
<dbReference type="STRING" id="3988.B9SY54"/>
<dbReference type="GO" id="GO:0047461">
    <property type="term" value="F:(+)-delta-cadinene synthase activity"/>
    <property type="evidence" value="ECO:0007669"/>
    <property type="project" value="UniProtKB-EC"/>
</dbReference>
<dbReference type="SUPFAM" id="SSF48239">
    <property type="entry name" value="Terpenoid cyclases/Protein prenyltransferases"/>
    <property type="match status" value="1"/>
</dbReference>
<evidence type="ECO:0000313" key="5">
    <source>
        <dbReference type="Proteomes" id="UP000008311"/>
    </source>
</evidence>
<name>B9SY54_RICCO</name>
<accession>B9SY54</accession>
<feature type="domain" description="Terpene synthase N-terminal" evidence="3">
    <location>
        <begin position="32"/>
        <end position="126"/>
    </location>
</feature>
<reference evidence="5" key="1">
    <citation type="journal article" date="2010" name="Nat. Biotechnol.">
        <title>Draft genome sequence of the oilseed species Ricinus communis.</title>
        <authorList>
            <person name="Chan A.P."/>
            <person name="Crabtree J."/>
            <person name="Zhao Q."/>
            <person name="Lorenzi H."/>
            <person name="Orvis J."/>
            <person name="Puiu D."/>
            <person name="Melake-Berhan A."/>
            <person name="Jones K.M."/>
            <person name="Redman J."/>
            <person name="Chen G."/>
            <person name="Cahoon E.B."/>
            <person name="Gedil M."/>
            <person name="Stanke M."/>
            <person name="Haas B.J."/>
            <person name="Wortman J.R."/>
            <person name="Fraser-Liggett C.M."/>
            <person name="Ravel J."/>
            <person name="Rabinowicz P.D."/>
        </authorList>
    </citation>
    <scope>NUCLEOTIDE SEQUENCE [LARGE SCALE GENOMIC DNA]</scope>
    <source>
        <strain evidence="5">cv. Hale</strain>
    </source>
</reference>